<comment type="caution">
    <text evidence="1">The sequence shown here is derived from an EMBL/GenBank/DDBJ whole genome shotgun (WGS) entry which is preliminary data.</text>
</comment>
<gene>
    <name evidence="1" type="ORF">LCGC14_2419460</name>
</gene>
<name>A0A0F9BQ69_9ZZZZ</name>
<sequence>MGTDNTGVVVIEPLKADDIDIDPDDLSAIAEARIPLSQNPRKADYLGYRA</sequence>
<evidence type="ECO:0000313" key="1">
    <source>
        <dbReference type="EMBL" id="KKL24030.1"/>
    </source>
</evidence>
<organism evidence="1">
    <name type="scientific">marine sediment metagenome</name>
    <dbReference type="NCBI Taxonomy" id="412755"/>
    <lineage>
        <taxon>unclassified sequences</taxon>
        <taxon>metagenomes</taxon>
        <taxon>ecological metagenomes</taxon>
    </lineage>
</organism>
<dbReference type="EMBL" id="LAZR01036747">
    <property type="protein sequence ID" value="KKL24030.1"/>
    <property type="molecule type" value="Genomic_DNA"/>
</dbReference>
<dbReference type="AlphaFoldDB" id="A0A0F9BQ69"/>
<protein>
    <submittedName>
        <fullName evidence="1">Uncharacterized protein</fullName>
    </submittedName>
</protein>
<reference evidence="1" key="1">
    <citation type="journal article" date="2015" name="Nature">
        <title>Complex archaea that bridge the gap between prokaryotes and eukaryotes.</title>
        <authorList>
            <person name="Spang A."/>
            <person name="Saw J.H."/>
            <person name="Jorgensen S.L."/>
            <person name="Zaremba-Niedzwiedzka K."/>
            <person name="Martijn J."/>
            <person name="Lind A.E."/>
            <person name="van Eijk R."/>
            <person name="Schleper C."/>
            <person name="Guy L."/>
            <person name="Ettema T.J."/>
        </authorList>
    </citation>
    <scope>NUCLEOTIDE SEQUENCE</scope>
</reference>
<feature type="non-terminal residue" evidence="1">
    <location>
        <position position="50"/>
    </location>
</feature>
<accession>A0A0F9BQ69</accession>
<proteinExistence type="predicted"/>